<evidence type="ECO:0000313" key="1">
    <source>
        <dbReference type="EMBL" id="KAF5803203.1"/>
    </source>
</evidence>
<comment type="caution">
    <text evidence="1">The sequence shown here is derived from an EMBL/GenBank/DDBJ whole genome shotgun (WGS) entry which is preliminary data.</text>
</comment>
<reference evidence="1" key="1">
    <citation type="journal article" date="2017" name="Nature">
        <title>The sunflower genome provides insights into oil metabolism, flowering and Asterid evolution.</title>
        <authorList>
            <person name="Badouin H."/>
            <person name="Gouzy J."/>
            <person name="Grassa C.J."/>
            <person name="Murat F."/>
            <person name="Staton S.E."/>
            <person name="Cottret L."/>
            <person name="Lelandais-Briere C."/>
            <person name="Owens G.L."/>
            <person name="Carrere S."/>
            <person name="Mayjonade B."/>
            <person name="Legrand L."/>
            <person name="Gill N."/>
            <person name="Kane N.C."/>
            <person name="Bowers J.E."/>
            <person name="Hubner S."/>
            <person name="Bellec A."/>
            <person name="Berard A."/>
            <person name="Berges H."/>
            <person name="Blanchet N."/>
            <person name="Boniface M.C."/>
            <person name="Brunel D."/>
            <person name="Catrice O."/>
            <person name="Chaidir N."/>
            <person name="Claudel C."/>
            <person name="Donnadieu C."/>
            <person name="Faraut T."/>
            <person name="Fievet G."/>
            <person name="Helmstetter N."/>
            <person name="King M."/>
            <person name="Knapp S.J."/>
            <person name="Lai Z."/>
            <person name="Le Paslier M.C."/>
            <person name="Lippi Y."/>
            <person name="Lorenzon L."/>
            <person name="Mandel J.R."/>
            <person name="Marage G."/>
            <person name="Marchand G."/>
            <person name="Marquand E."/>
            <person name="Bret-Mestries E."/>
            <person name="Morien E."/>
            <person name="Nambeesan S."/>
            <person name="Nguyen T."/>
            <person name="Pegot-Espagnet P."/>
            <person name="Pouilly N."/>
            <person name="Raftis F."/>
            <person name="Sallet E."/>
            <person name="Schiex T."/>
            <person name="Thomas J."/>
            <person name="Vandecasteele C."/>
            <person name="Vares D."/>
            <person name="Vear F."/>
            <person name="Vautrin S."/>
            <person name="Crespi M."/>
            <person name="Mangin B."/>
            <person name="Burke J.M."/>
            <person name="Salse J."/>
            <person name="Munos S."/>
            <person name="Vincourt P."/>
            <person name="Rieseberg L.H."/>
            <person name="Langlade N.B."/>
        </authorList>
    </citation>
    <scope>NUCLEOTIDE SEQUENCE</scope>
    <source>
        <tissue evidence="1">Leaves</tissue>
    </source>
</reference>
<evidence type="ECO:0000313" key="2">
    <source>
        <dbReference type="Proteomes" id="UP000215914"/>
    </source>
</evidence>
<dbReference type="Gramene" id="mRNA:HanXRQr2_Chr06g0268581">
    <property type="protein sequence ID" value="CDS:HanXRQr2_Chr06g0268581.1"/>
    <property type="gene ID" value="HanXRQr2_Chr06g0268581"/>
</dbReference>
<gene>
    <name evidence="1" type="ORF">HanXRQr2_Chr06g0268581</name>
</gene>
<accession>A0A9K3IUC7</accession>
<dbReference type="Proteomes" id="UP000215914">
    <property type="component" value="Unassembled WGS sequence"/>
</dbReference>
<protein>
    <submittedName>
        <fullName evidence="1">Uncharacterized protein</fullName>
    </submittedName>
</protein>
<proteinExistence type="predicted"/>
<name>A0A9K3IUC7_HELAN</name>
<sequence>MSFRSAELSSSEAYLRFGSNCRLRGLEFPVIPPHIATGKDKPWFLIHLSVNALFELWSRVSYWGNSNILNYHVVE</sequence>
<keyword evidence="2" id="KW-1185">Reference proteome</keyword>
<reference evidence="1" key="2">
    <citation type="submission" date="2020-06" db="EMBL/GenBank/DDBJ databases">
        <title>Helianthus annuus Genome sequencing and assembly Release 2.</title>
        <authorList>
            <person name="Gouzy J."/>
            <person name="Langlade N."/>
            <person name="Munos S."/>
        </authorList>
    </citation>
    <scope>NUCLEOTIDE SEQUENCE</scope>
    <source>
        <tissue evidence="1">Leaves</tissue>
    </source>
</reference>
<organism evidence="1 2">
    <name type="scientific">Helianthus annuus</name>
    <name type="common">Common sunflower</name>
    <dbReference type="NCBI Taxonomy" id="4232"/>
    <lineage>
        <taxon>Eukaryota</taxon>
        <taxon>Viridiplantae</taxon>
        <taxon>Streptophyta</taxon>
        <taxon>Embryophyta</taxon>
        <taxon>Tracheophyta</taxon>
        <taxon>Spermatophyta</taxon>
        <taxon>Magnoliopsida</taxon>
        <taxon>eudicotyledons</taxon>
        <taxon>Gunneridae</taxon>
        <taxon>Pentapetalae</taxon>
        <taxon>asterids</taxon>
        <taxon>campanulids</taxon>
        <taxon>Asterales</taxon>
        <taxon>Asteraceae</taxon>
        <taxon>Asteroideae</taxon>
        <taxon>Heliantheae alliance</taxon>
        <taxon>Heliantheae</taxon>
        <taxon>Helianthus</taxon>
    </lineage>
</organism>
<dbReference type="EMBL" id="MNCJ02000321">
    <property type="protein sequence ID" value="KAF5803203.1"/>
    <property type="molecule type" value="Genomic_DNA"/>
</dbReference>
<dbReference type="AlphaFoldDB" id="A0A9K3IUC7"/>